<evidence type="ECO:0000256" key="6">
    <source>
        <dbReference type="SAM" id="SignalP"/>
    </source>
</evidence>
<dbReference type="PANTHER" id="PTHR11860">
    <property type="entry name" value="POLYMERIC-IMMUNOGLOBULIN RECEPTOR"/>
    <property type="match status" value="1"/>
</dbReference>
<feature type="domain" description="Immunoglobulin" evidence="7">
    <location>
        <begin position="121"/>
        <end position="224"/>
    </location>
</feature>
<evidence type="ECO:0000256" key="5">
    <source>
        <dbReference type="SAM" id="Phobius"/>
    </source>
</evidence>
<keyword evidence="9" id="KW-1185">Reference proteome</keyword>
<evidence type="ECO:0000313" key="9">
    <source>
        <dbReference type="Proteomes" id="UP000824219"/>
    </source>
</evidence>
<dbReference type="SUPFAM" id="SSF48726">
    <property type="entry name" value="Immunoglobulin"/>
    <property type="match status" value="2"/>
</dbReference>
<feature type="compositionally biased region" description="Polar residues" evidence="4">
    <location>
        <begin position="318"/>
        <end position="335"/>
    </location>
</feature>
<evidence type="ECO:0000256" key="1">
    <source>
        <dbReference type="ARBA" id="ARBA00004370"/>
    </source>
</evidence>
<comment type="caution">
    <text evidence="8">The sequence shown here is derived from an EMBL/GenBank/DDBJ whole genome shotgun (WGS) entry which is preliminary data.</text>
</comment>
<keyword evidence="5" id="KW-1133">Transmembrane helix</keyword>
<evidence type="ECO:0000256" key="4">
    <source>
        <dbReference type="SAM" id="MobiDB-lite"/>
    </source>
</evidence>
<protein>
    <recommendedName>
        <fullName evidence="7">Immunoglobulin domain-containing protein</fullName>
    </recommendedName>
</protein>
<keyword evidence="3 5" id="KW-0472">Membrane</keyword>
<dbReference type="InterPro" id="IPR036179">
    <property type="entry name" value="Ig-like_dom_sf"/>
</dbReference>
<feature type="signal peptide" evidence="6">
    <location>
        <begin position="1"/>
        <end position="19"/>
    </location>
</feature>
<evidence type="ECO:0000256" key="2">
    <source>
        <dbReference type="ARBA" id="ARBA00022692"/>
    </source>
</evidence>
<feature type="transmembrane region" description="Helical" evidence="5">
    <location>
        <begin position="229"/>
        <end position="253"/>
    </location>
</feature>
<evidence type="ECO:0000256" key="3">
    <source>
        <dbReference type="ARBA" id="ARBA00023136"/>
    </source>
</evidence>
<feature type="domain" description="Immunoglobulin" evidence="7">
    <location>
        <begin position="18"/>
        <end position="113"/>
    </location>
</feature>
<dbReference type="SMART" id="SM00409">
    <property type="entry name" value="IG"/>
    <property type="match status" value="2"/>
</dbReference>
<dbReference type="InterPro" id="IPR013106">
    <property type="entry name" value="Ig_V-set"/>
</dbReference>
<dbReference type="Gene3D" id="2.60.40.10">
    <property type="entry name" value="Immunoglobulins"/>
    <property type="match status" value="2"/>
</dbReference>
<dbReference type="Proteomes" id="UP000824219">
    <property type="component" value="Linkage Group LG15"/>
</dbReference>
<dbReference type="AlphaFoldDB" id="A0A9D3NMI5"/>
<name>A0A9D3NMI5_9TELE</name>
<dbReference type="GO" id="GO:0004888">
    <property type="term" value="F:transmembrane signaling receptor activity"/>
    <property type="evidence" value="ECO:0007669"/>
    <property type="project" value="TreeGrafter"/>
</dbReference>
<reference evidence="8 9" key="1">
    <citation type="submission" date="2021-06" db="EMBL/GenBank/DDBJ databases">
        <title>Chromosome-level genome assembly of the red-tail catfish (Hemibagrus wyckioides).</title>
        <authorList>
            <person name="Shao F."/>
        </authorList>
    </citation>
    <scope>NUCLEOTIDE SEQUENCE [LARGE SCALE GENOMIC DNA]</scope>
    <source>
        <strain evidence="8">EC202008001</strain>
        <tissue evidence="8">Blood</tissue>
    </source>
</reference>
<dbReference type="OrthoDB" id="8442846at2759"/>
<evidence type="ECO:0000313" key="8">
    <source>
        <dbReference type="EMBL" id="KAG7323700.1"/>
    </source>
</evidence>
<feature type="region of interest" description="Disordered" evidence="4">
    <location>
        <begin position="318"/>
        <end position="337"/>
    </location>
</feature>
<dbReference type="EMBL" id="JAHKSW010000015">
    <property type="protein sequence ID" value="KAG7323700.1"/>
    <property type="molecule type" value="Genomic_DNA"/>
</dbReference>
<evidence type="ECO:0000259" key="7">
    <source>
        <dbReference type="SMART" id="SM00409"/>
    </source>
</evidence>
<keyword evidence="2 5" id="KW-0812">Transmembrane</keyword>
<dbReference type="InterPro" id="IPR013783">
    <property type="entry name" value="Ig-like_fold"/>
</dbReference>
<dbReference type="InterPro" id="IPR050671">
    <property type="entry name" value="CD300_family_receptors"/>
</dbReference>
<accession>A0A9D3NMI5</accession>
<dbReference type="InterPro" id="IPR003599">
    <property type="entry name" value="Ig_sub"/>
</dbReference>
<dbReference type="PANTHER" id="PTHR11860:SF87">
    <property type="entry name" value="CMRF35-LIKE MOLECULE 8"/>
    <property type="match status" value="1"/>
</dbReference>
<dbReference type="Pfam" id="PF07686">
    <property type="entry name" value="V-set"/>
    <property type="match status" value="1"/>
</dbReference>
<dbReference type="GO" id="GO:0005886">
    <property type="term" value="C:plasma membrane"/>
    <property type="evidence" value="ECO:0007669"/>
    <property type="project" value="TreeGrafter"/>
</dbReference>
<organism evidence="8 9">
    <name type="scientific">Hemibagrus wyckioides</name>
    <dbReference type="NCBI Taxonomy" id="337641"/>
    <lineage>
        <taxon>Eukaryota</taxon>
        <taxon>Metazoa</taxon>
        <taxon>Chordata</taxon>
        <taxon>Craniata</taxon>
        <taxon>Vertebrata</taxon>
        <taxon>Euteleostomi</taxon>
        <taxon>Actinopterygii</taxon>
        <taxon>Neopterygii</taxon>
        <taxon>Teleostei</taxon>
        <taxon>Ostariophysi</taxon>
        <taxon>Siluriformes</taxon>
        <taxon>Bagridae</taxon>
        <taxon>Hemibagrus</taxon>
    </lineage>
</organism>
<comment type="subcellular location">
    <subcellularLocation>
        <location evidence="1">Membrane</location>
    </subcellularLocation>
</comment>
<sequence length="356" mass="40565">MKILLLITLCLISGPVGHSDVIGYSGGRVMILSELQWDLDNTKSIFKMGQKHWDYIINKSSNRSYVHTGRFMLFRNAEGFLRVLIRNLKLEDTGTYRIGVGNHSSYNVNLDVRKDPCYGEPRTMTTYRGQNISIICNYPLEFKEFSKYIYKEDSDYLVKDIRAIRANSQKSRFLIYYDRSAEVLGLNISDVREADGGVYLCGVMNSNQPVLYYSFFSETRLHITGSDPVIISVSVSVALLLFGGFALILYILIYKRTRDSACSPKKRLIDNIQIYENDLANLHLYENTVIKLNCQNLGSFTSQSDSTYQRLDPLTNQSDSGYASLTNTTDQSHSHYQCLDPRTRTNSIYHTLGVSV</sequence>
<gene>
    <name evidence="8" type="ORF">KOW79_013402</name>
</gene>
<feature type="chain" id="PRO_5039368458" description="Immunoglobulin domain-containing protein" evidence="6">
    <location>
        <begin position="20"/>
        <end position="356"/>
    </location>
</feature>
<keyword evidence="6" id="KW-0732">Signal</keyword>
<proteinExistence type="predicted"/>